<dbReference type="EMBL" id="CAICTM010000567">
    <property type="protein sequence ID" value="CAB9513041.1"/>
    <property type="molecule type" value="Genomic_DNA"/>
</dbReference>
<comment type="caution">
    <text evidence="2">The sequence shown here is derived from an EMBL/GenBank/DDBJ whole genome shotgun (WGS) entry which is preliminary data.</text>
</comment>
<organism evidence="2 3">
    <name type="scientific">Seminavis robusta</name>
    <dbReference type="NCBI Taxonomy" id="568900"/>
    <lineage>
        <taxon>Eukaryota</taxon>
        <taxon>Sar</taxon>
        <taxon>Stramenopiles</taxon>
        <taxon>Ochrophyta</taxon>
        <taxon>Bacillariophyta</taxon>
        <taxon>Bacillariophyceae</taxon>
        <taxon>Bacillariophycidae</taxon>
        <taxon>Naviculales</taxon>
        <taxon>Naviculaceae</taxon>
        <taxon>Seminavis</taxon>
    </lineage>
</organism>
<evidence type="ECO:0000256" key="1">
    <source>
        <dbReference type="SAM" id="MobiDB-lite"/>
    </source>
</evidence>
<keyword evidence="3" id="KW-1185">Reference proteome</keyword>
<feature type="region of interest" description="Disordered" evidence="1">
    <location>
        <begin position="89"/>
        <end position="124"/>
    </location>
</feature>
<dbReference type="Proteomes" id="UP001153069">
    <property type="component" value="Unassembled WGS sequence"/>
</dbReference>
<reference evidence="2" key="1">
    <citation type="submission" date="2020-06" db="EMBL/GenBank/DDBJ databases">
        <authorList>
            <consortium name="Plant Systems Biology data submission"/>
        </authorList>
    </citation>
    <scope>NUCLEOTIDE SEQUENCE</scope>
    <source>
        <strain evidence="2">D6</strain>
    </source>
</reference>
<feature type="compositionally biased region" description="Polar residues" evidence="1">
    <location>
        <begin position="107"/>
        <end position="117"/>
    </location>
</feature>
<dbReference type="OrthoDB" id="1926167at2759"/>
<protein>
    <submittedName>
        <fullName evidence="2">Uncharacterized protein</fullName>
    </submittedName>
</protein>
<accession>A0A9N8HGB5</accession>
<evidence type="ECO:0000313" key="3">
    <source>
        <dbReference type="Proteomes" id="UP001153069"/>
    </source>
</evidence>
<gene>
    <name evidence="2" type="ORF">SEMRO_568_G168111.1</name>
</gene>
<dbReference type="AlphaFoldDB" id="A0A9N8HGB5"/>
<sequence>MQYLLSEDAKIFLIDCPRSRKDIHIPYDLLEGIKDGDILSTKYVPINKYIHRPNTVVVFMNECPDSSKLSLDRFVAWLRRKIGWAHATPDEEGTWTMPPPEGDTESKTIQRINQSQAKESRKYKSEVIQEAHRKLQYQLAL</sequence>
<evidence type="ECO:0000313" key="2">
    <source>
        <dbReference type="EMBL" id="CAB9513041.1"/>
    </source>
</evidence>
<name>A0A9N8HGB5_9STRA</name>
<proteinExistence type="predicted"/>